<dbReference type="Proteomes" id="UP000662770">
    <property type="component" value="Chromosome"/>
</dbReference>
<dbReference type="InterPro" id="IPR009084">
    <property type="entry name" value="B_transpositn_C"/>
</dbReference>
<dbReference type="SUPFAM" id="SSF47681">
    <property type="entry name" value="C-terminal domain of B transposition protein"/>
    <property type="match status" value="1"/>
</dbReference>
<proteinExistence type="predicted"/>
<dbReference type="InterPro" id="IPR010982">
    <property type="entry name" value="Lambda_DNA-bd_dom_sf"/>
</dbReference>
<feature type="domain" description="B transposition protein C-terminal" evidence="1">
    <location>
        <begin position="233"/>
        <end position="310"/>
    </location>
</feature>
<dbReference type="InterPro" id="IPR052026">
    <property type="entry name" value="ExeA_AAA_ATPase_DNA-bind"/>
</dbReference>
<feature type="domain" description="ORC1/DEAH AAA+ ATPase" evidence="2">
    <location>
        <begin position="103"/>
        <end position="218"/>
    </location>
</feature>
<sequence>MNNVVEIEQPLNQQQVIDQLKPLLEDGTINQTQLAKEIGKSDAVISEYLNGKYTGRVAYVTEQLSKWLQMRNARKSQVVAPSFVETHTAKQIINALSYAHAAELISVVFGASGVGKTTTCRQYISNNNNCWMITVSPAVSGIGECLYEIALELGMDDAPKRKGSLSRAIKRRLIGTGGLLIVDEADHLDYPSLEALRILQEQTGIGMVLVGNNRVYSQLTGGRRNEDFARLFSRVSKKVGIHKAKQNDVNAIANAWGISNQAAIKLLQMIAEKPGALRLLNQVLRLASIMANGAGKAIDESLIKAAFRDLEGDA</sequence>
<dbReference type="Gene3D" id="1.10.260.40">
    <property type="entry name" value="lambda repressor-like DNA-binding domains"/>
    <property type="match status" value="1"/>
</dbReference>
<dbReference type="PANTHER" id="PTHR35894">
    <property type="entry name" value="GENERAL SECRETION PATHWAY PROTEIN A-RELATED"/>
    <property type="match status" value="1"/>
</dbReference>
<dbReference type="Gene3D" id="1.10.1180.10">
    <property type="entry name" value="B transposition protein, C-terminal domain"/>
    <property type="match status" value="1"/>
</dbReference>
<gene>
    <name evidence="3" type="ORF">JYB87_12620</name>
</gene>
<dbReference type="SUPFAM" id="SSF47413">
    <property type="entry name" value="lambda repressor-like DNA-binding domains"/>
    <property type="match status" value="1"/>
</dbReference>
<name>A0ABX7QMC3_9GAMM</name>
<dbReference type="RefSeq" id="WP_207353837.1">
    <property type="nucleotide sequence ID" value="NZ_CP071503.1"/>
</dbReference>
<evidence type="ECO:0000259" key="2">
    <source>
        <dbReference type="Pfam" id="PF13401"/>
    </source>
</evidence>
<reference evidence="3 4" key="1">
    <citation type="submission" date="2021-03" db="EMBL/GenBank/DDBJ databases">
        <title>Novel species identification of genus Shewanella.</title>
        <authorList>
            <person name="Liu G."/>
            <person name="Zhang Q."/>
        </authorList>
    </citation>
    <scope>NUCLEOTIDE SEQUENCE [LARGE SCALE GENOMIC DNA]</scope>
    <source>
        <strain evidence="3 4">FJAT-51800</strain>
    </source>
</reference>
<dbReference type="InterPro" id="IPR027417">
    <property type="entry name" value="P-loop_NTPase"/>
</dbReference>
<dbReference type="Pfam" id="PF09077">
    <property type="entry name" value="Phage-MuB_C"/>
    <property type="match status" value="1"/>
</dbReference>
<dbReference type="InterPro" id="IPR049945">
    <property type="entry name" value="AAA_22"/>
</dbReference>
<evidence type="ECO:0000313" key="4">
    <source>
        <dbReference type="Proteomes" id="UP000662770"/>
    </source>
</evidence>
<organism evidence="3 4">
    <name type="scientific">Shewanella avicenniae</name>
    <dbReference type="NCBI Taxonomy" id="2814294"/>
    <lineage>
        <taxon>Bacteria</taxon>
        <taxon>Pseudomonadati</taxon>
        <taxon>Pseudomonadota</taxon>
        <taxon>Gammaproteobacteria</taxon>
        <taxon>Alteromonadales</taxon>
        <taxon>Shewanellaceae</taxon>
        <taxon>Shewanella</taxon>
    </lineage>
</organism>
<evidence type="ECO:0000259" key="1">
    <source>
        <dbReference type="Pfam" id="PF09077"/>
    </source>
</evidence>
<evidence type="ECO:0000313" key="3">
    <source>
        <dbReference type="EMBL" id="QSX32596.1"/>
    </source>
</evidence>
<dbReference type="SUPFAM" id="SSF52540">
    <property type="entry name" value="P-loop containing nucleoside triphosphate hydrolases"/>
    <property type="match status" value="1"/>
</dbReference>
<dbReference type="Pfam" id="PF13401">
    <property type="entry name" value="AAA_22"/>
    <property type="match status" value="1"/>
</dbReference>
<accession>A0ABX7QMC3</accession>
<dbReference type="InterPro" id="IPR036733">
    <property type="entry name" value="B_transposit_C_sf"/>
</dbReference>
<dbReference type="PANTHER" id="PTHR35894:SF5">
    <property type="entry name" value="MU-LIKE PROPHAGE FLUMU DNA TRANSPOSITION PROTEIN B"/>
    <property type="match status" value="1"/>
</dbReference>
<keyword evidence="4" id="KW-1185">Reference proteome</keyword>
<protein>
    <submittedName>
        <fullName evidence="3">AAA family ATPase</fullName>
    </submittedName>
</protein>
<dbReference type="Gene3D" id="3.40.50.300">
    <property type="entry name" value="P-loop containing nucleotide triphosphate hydrolases"/>
    <property type="match status" value="1"/>
</dbReference>
<dbReference type="EMBL" id="CP071503">
    <property type="protein sequence ID" value="QSX32596.1"/>
    <property type="molecule type" value="Genomic_DNA"/>
</dbReference>